<dbReference type="PROSITE" id="PS51257">
    <property type="entry name" value="PROKAR_LIPOPROTEIN"/>
    <property type="match status" value="1"/>
</dbReference>
<dbReference type="EMBL" id="SJSA01000001">
    <property type="protein sequence ID" value="TGG39419.1"/>
    <property type="molecule type" value="Genomic_DNA"/>
</dbReference>
<dbReference type="Proteomes" id="UP000297635">
    <property type="component" value="Unassembled WGS sequence"/>
</dbReference>
<dbReference type="InterPro" id="IPR012669">
    <property type="entry name" value="Pectate_lyase"/>
</dbReference>
<evidence type="ECO:0000313" key="1">
    <source>
        <dbReference type="EMBL" id="TGG39419.1"/>
    </source>
</evidence>
<dbReference type="RefSeq" id="WP_135469962.1">
    <property type="nucleotide sequence ID" value="NZ_CBFFZR010000001.1"/>
</dbReference>
<name>A0A4Z0V2M3_9BACT</name>
<evidence type="ECO:0000313" key="2">
    <source>
        <dbReference type="Proteomes" id="UP000297635"/>
    </source>
</evidence>
<dbReference type="GO" id="GO:0030570">
    <property type="term" value="F:pectate lyase activity"/>
    <property type="evidence" value="ECO:0007669"/>
    <property type="project" value="UniProtKB-EC"/>
</dbReference>
<keyword evidence="1" id="KW-0456">Lyase</keyword>
<dbReference type="GeneID" id="82148418"/>
<dbReference type="AlphaFoldDB" id="A0A4Z0V2M3"/>
<organism evidence="1 2">
    <name type="scientific">Duncaniella freteri</name>
    <dbReference type="NCBI Taxonomy" id="2530391"/>
    <lineage>
        <taxon>Bacteria</taxon>
        <taxon>Pseudomonadati</taxon>
        <taxon>Bacteroidota</taxon>
        <taxon>Bacteroidia</taxon>
        <taxon>Bacteroidales</taxon>
        <taxon>Muribaculaceae</taxon>
        <taxon>Duncaniella</taxon>
    </lineage>
</organism>
<proteinExistence type="predicted"/>
<dbReference type="EC" id="4.2.2.2" evidence="1"/>
<accession>A0A4Z0V2M3</accession>
<sequence>MKKYLKCIIAVAFVLSCFNPIMEAKRKNAEILNTDPEFFMTEEARRIGDQVLLYQRVTGGWPKNIDMARPLDEKDAARVLDEKKRRNDSTTDNNSTTIQMAYLARLYKATGDVKYRDAFRRGVDFLLSGQYENGGWPQFWPENRGYQIHITYNDNAMVNTMNVIRDLMYGNAPYDGDSDLLTPDYRKRLFESFYRGVECILATQIVDRNGNLTVWCQQHYRDTYVPAPARAYELPSYCSAESTGILALLMEIPEPDYRIKRAVHSGMRWLDDHKITGYRCKRVNKNGFSDTRFVSEPGAGPVWARFYDLVYAEPYVCDRDGIPRRHLDQIGYERRNGYSWYNNGPARLYDIYKKWCDKWDPCNDEGISLSSPGGNERGIMLLDRE</sequence>
<dbReference type="SUPFAM" id="SSF81853">
    <property type="entry name" value="Family 10 polysaccharide lyase"/>
    <property type="match status" value="1"/>
</dbReference>
<dbReference type="Pfam" id="PF09492">
    <property type="entry name" value="Pec_lyase"/>
    <property type="match status" value="1"/>
</dbReference>
<keyword evidence="2" id="KW-1185">Reference proteome</keyword>
<dbReference type="Gene3D" id="1.50.10.20">
    <property type="match status" value="1"/>
</dbReference>
<dbReference type="NCBIfam" id="TIGR02474">
    <property type="entry name" value="pec_lyase"/>
    <property type="match status" value="1"/>
</dbReference>
<comment type="caution">
    <text evidence="1">The sequence shown here is derived from an EMBL/GenBank/DDBJ whole genome shotgun (WGS) entry which is preliminary data.</text>
</comment>
<gene>
    <name evidence="1" type="primary">pelA</name>
    <name evidence="1" type="ORF">EZ315_01355</name>
</gene>
<reference evidence="1 2" key="1">
    <citation type="submission" date="2019-02" db="EMBL/GenBank/DDBJ databases">
        <title>Isolation and identification of novel species under the genus Muribaculum.</title>
        <authorList>
            <person name="Miyake S."/>
            <person name="Ding Y."/>
            <person name="Low A."/>
            <person name="Soh M."/>
            <person name="Seedorf H."/>
        </authorList>
    </citation>
    <scope>NUCLEOTIDE SEQUENCE [LARGE SCALE GENOMIC DNA]</scope>
    <source>
        <strain evidence="1 2">TLL-A3</strain>
    </source>
</reference>
<protein>
    <submittedName>
        <fullName evidence="1">Pectate lyase</fullName>
        <ecNumber evidence="1">4.2.2.2</ecNumber>
    </submittedName>
</protein>